<dbReference type="InterPro" id="IPR024771">
    <property type="entry name" value="SUZ"/>
</dbReference>
<feature type="compositionally biased region" description="Basic and acidic residues" evidence="1">
    <location>
        <begin position="78"/>
        <end position="126"/>
    </location>
</feature>
<protein>
    <recommendedName>
        <fullName evidence="2">SUZ domain-containing protein</fullName>
    </recommendedName>
</protein>
<proteinExistence type="predicted"/>
<accession>A0A261XTT5</accession>
<comment type="caution">
    <text evidence="3">The sequence shown here is derived from an EMBL/GenBank/DDBJ whole genome shotgun (WGS) entry which is preliminary data.</text>
</comment>
<feature type="region of interest" description="Disordered" evidence="1">
    <location>
        <begin position="71"/>
        <end position="152"/>
    </location>
</feature>
<gene>
    <name evidence="3" type="ORF">BZG36_05258</name>
</gene>
<evidence type="ECO:0000259" key="2">
    <source>
        <dbReference type="PROSITE" id="PS51673"/>
    </source>
</evidence>
<name>A0A261XTT5_9FUNG</name>
<dbReference type="Proteomes" id="UP000242875">
    <property type="component" value="Unassembled WGS sequence"/>
</dbReference>
<dbReference type="PROSITE" id="PS51673">
    <property type="entry name" value="SUZ"/>
    <property type="match status" value="1"/>
</dbReference>
<sequence>MTDTWEDWENEDEDDIVMPAVQASIAAHTEQVDEHKQNIHLWKEASVPTPPVILRNTAATTYVPEVKILKRPNAPGETTRHVDGIKRVESPKTLAEREAAYAEARRKIFGEDERKSATPPREKSEPTRQPIGPGNARGNGFTRRGGKSNAST</sequence>
<dbReference type="AlphaFoldDB" id="A0A261XTT5"/>
<dbReference type="InterPro" id="IPR039228">
    <property type="entry name" value="SZRD1"/>
</dbReference>
<dbReference type="EMBL" id="MVBO01000240">
    <property type="protein sequence ID" value="OZJ01787.1"/>
    <property type="molecule type" value="Genomic_DNA"/>
</dbReference>
<dbReference type="PANTHER" id="PTHR31796">
    <property type="entry name" value="SUZ DOMAIN-CONTAINING PROTEIN 1"/>
    <property type="match status" value="1"/>
</dbReference>
<organism evidence="3 4">
    <name type="scientific">Bifiguratus adelaidae</name>
    <dbReference type="NCBI Taxonomy" id="1938954"/>
    <lineage>
        <taxon>Eukaryota</taxon>
        <taxon>Fungi</taxon>
        <taxon>Fungi incertae sedis</taxon>
        <taxon>Mucoromycota</taxon>
        <taxon>Mucoromycotina</taxon>
        <taxon>Endogonomycetes</taxon>
        <taxon>Endogonales</taxon>
        <taxon>Endogonales incertae sedis</taxon>
        <taxon>Bifiguratus</taxon>
    </lineage>
</organism>
<dbReference type="Pfam" id="PF12752">
    <property type="entry name" value="SUZ"/>
    <property type="match status" value="1"/>
</dbReference>
<dbReference type="OrthoDB" id="5373615at2759"/>
<feature type="domain" description="SUZ" evidence="2">
    <location>
        <begin position="48"/>
        <end position="113"/>
    </location>
</feature>
<dbReference type="PANTHER" id="PTHR31796:SF2">
    <property type="entry name" value="SUZ DOMAIN-CONTAINING PROTEIN 1"/>
    <property type="match status" value="1"/>
</dbReference>
<evidence type="ECO:0000256" key="1">
    <source>
        <dbReference type="SAM" id="MobiDB-lite"/>
    </source>
</evidence>
<evidence type="ECO:0000313" key="3">
    <source>
        <dbReference type="EMBL" id="OZJ01787.1"/>
    </source>
</evidence>
<evidence type="ECO:0000313" key="4">
    <source>
        <dbReference type="Proteomes" id="UP000242875"/>
    </source>
</evidence>
<keyword evidence="4" id="KW-1185">Reference proteome</keyword>
<reference evidence="3 4" key="1">
    <citation type="journal article" date="2017" name="Mycologia">
        <title>Bifiguratus adelaidae, gen. et sp. nov., a new member of Mucoromycotina in endophytic and soil-dwelling habitats.</title>
        <authorList>
            <person name="Torres-Cruz T.J."/>
            <person name="Billingsley Tobias T.L."/>
            <person name="Almatruk M."/>
            <person name="Hesse C."/>
            <person name="Kuske C.R."/>
            <person name="Desiro A."/>
            <person name="Benucci G.M."/>
            <person name="Bonito G."/>
            <person name="Stajich J.E."/>
            <person name="Dunlap C."/>
            <person name="Arnold A.E."/>
            <person name="Porras-Alfaro A."/>
        </authorList>
    </citation>
    <scope>NUCLEOTIDE SEQUENCE [LARGE SCALE GENOMIC DNA]</scope>
    <source>
        <strain evidence="3 4">AZ0501</strain>
    </source>
</reference>